<keyword evidence="3" id="KW-1185">Reference proteome</keyword>
<dbReference type="OrthoDB" id="9806902at2"/>
<dbReference type="InterPro" id="IPR022742">
    <property type="entry name" value="Hydrolase_4"/>
</dbReference>
<reference evidence="3" key="1">
    <citation type="submission" date="2016-12" db="EMBL/GenBank/DDBJ databases">
        <authorList>
            <person name="Varghese N."/>
            <person name="Submissions S."/>
        </authorList>
    </citation>
    <scope>NUCLEOTIDE SEQUENCE [LARGE SCALE GENOMIC DNA]</scope>
    <source>
        <strain evidence="3">DSM 13020</strain>
    </source>
</reference>
<sequence length="256" mass="29005">MVYTFKKGEPKNGWVTIVHGLGEHIGRYERLINLLTENGFGVFGFDLPGHGKSGGIKGHTSIEEIIELIDDLTKSTQKFAIFGHSLGGLIAIRYAELRPQKISKLVVSSPALHLEPKPSQVMMLKIFSFLAPFMTVKNGIDPNHLSRSKEAVEKYISDPLVHDRISIKLGKSMLKNVELAHEQAQRIKCPVAVLIGTEDRVTPPEGAKRFFEELQTEKRIEEFLGGYHELFEDPEHADGFHEKILYYIKDWKSEER</sequence>
<dbReference type="STRING" id="1121883.SAMN02745226_00172"/>
<protein>
    <submittedName>
        <fullName evidence="2">Lysophospholipase, alpha-beta hydrolase superfamily</fullName>
    </submittedName>
</protein>
<dbReference type="PRINTS" id="PR00111">
    <property type="entry name" value="ABHYDROLASE"/>
</dbReference>
<dbReference type="PANTHER" id="PTHR11614">
    <property type="entry name" value="PHOSPHOLIPASE-RELATED"/>
    <property type="match status" value="1"/>
</dbReference>
<dbReference type="Gene3D" id="3.40.50.1820">
    <property type="entry name" value="alpha/beta hydrolase"/>
    <property type="match status" value="1"/>
</dbReference>
<gene>
    <name evidence="2" type="ORF">SAMN02745226_00172</name>
</gene>
<dbReference type="AlphaFoldDB" id="A0A1M7RU71"/>
<evidence type="ECO:0000313" key="3">
    <source>
        <dbReference type="Proteomes" id="UP000184207"/>
    </source>
</evidence>
<name>A0A1M7RU71_FERGO</name>
<dbReference type="InterPro" id="IPR000073">
    <property type="entry name" value="AB_hydrolase_1"/>
</dbReference>
<dbReference type="SUPFAM" id="SSF53474">
    <property type="entry name" value="alpha/beta-Hydrolases"/>
    <property type="match status" value="1"/>
</dbReference>
<evidence type="ECO:0000259" key="1">
    <source>
        <dbReference type="Pfam" id="PF12146"/>
    </source>
</evidence>
<dbReference type="RefSeq" id="WP_072757338.1">
    <property type="nucleotide sequence ID" value="NZ_FRDJ01000001.1"/>
</dbReference>
<dbReference type="GO" id="GO:0016787">
    <property type="term" value="F:hydrolase activity"/>
    <property type="evidence" value="ECO:0007669"/>
    <property type="project" value="UniProtKB-KW"/>
</dbReference>
<evidence type="ECO:0000313" key="2">
    <source>
        <dbReference type="EMBL" id="SHN49825.1"/>
    </source>
</evidence>
<dbReference type="Pfam" id="PF12146">
    <property type="entry name" value="Hydrolase_4"/>
    <property type="match status" value="1"/>
</dbReference>
<dbReference type="InterPro" id="IPR029058">
    <property type="entry name" value="AB_hydrolase_fold"/>
</dbReference>
<keyword evidence="2" id="KW-0378">Hydrolase</keyword>
<dbReference type="Proteomes" id="UP000184207">
    <property type="component" value="Unassembled WGS sequence"/>
</dbReference>
<organism evidence="2 3">
    <name type="scientific">Fervidobacterium gondwanense DSM 13020</name>
    <dbReference type="NCBI Taxonomy" id="1121883"/>
    <lineage>
        <taxon>Bacteria</taxon>
        <taxon>Thermotogati</taxon>
        <taxon>Thermotogota</taxon>
        <taxon>Thermotogae</taxon>
        <taxon>Thermotogales</taxon>
        <taxon>Fervidobacteriaceae</taxon>
        <taxon>Fervidobacterium</taxon>
    </lineage>
</organism>
<dbReference type="EMBL" id="FRDJ01000001">
    <property type="protein sequence ID" value="SHN49825.1"/>
    <property type="molecule type" value="Genomic_DNA"/>
</dbReference>
<feature type="domain" description="Serine aminopeptidase S33" evidence="1">
    <location>
        <begin position="11"/>
        <end position="235"/>
    </location>
</feature>
<accession>A0A1M7RU71</accession>
<dbReference type="InterPro" id="IPR051044">
    <property type="entry name" value="MAG_DAG_Lipase"/>
</dbReference>
<proteinExistence type="predicted"/>